<keyword evidence="5" id="KW-0874">Quinone</keyword>
<dbReference type="GO" id="GO:0016655">
    <property type="term" value="F:oxidoreductase activity, acting on NAD(P)H, quinone or similar compound as acceptor"/>
    <property type="evidence" value="ECO:0007669"/>
    <property type="project" value="UniProtKB-UniRule"/>
</dbReference>
<comment type="subunit">
    <text evidence="5">NDH-1 is composed of 14 different subunits. Subunits NuoA, H, J, K, L, M, N constitute the membrane sector of the complex.</text>
</comment>
<feature type="transmembrane region" description="Helical" evidence="5">
    <location>
        <begin position="337"/>
        <end position="354"/>
    </location>
</feature>
<keyword evidence="2 5" id="KW-0812">Transmembrane</keyword>
<feature type="transmembrane region" description="Helical" evidence="5">
    <location>
        <begin position="360"/>
        <end position="378"/>
    </location>
</feature>
<evidence type="ECO:0000256" key="2">
    <source>
        <dbReference type="ARBA" id="ARBA00022692"/>
    </source>
</evidence>
<dbReference type="GO" id="GO:0003954">
    <property type="term" value="F:NADH dehydrogenase activity"/>
    <property type="evidence" value="ECO:0007669"/>
    <property type="project" value="TreeGrafter"/>
</dbReference>
<reference evidence="7 8" key="1">
    <citation type="submission" date="2019-01" db="EMBL/GenBank/DDBJ databases">
        <title>Spirosoma flava sp. nov., a propanil-degrading bacterium isolated from herbicide-contaminated soil.</title>
        <authorList>
            <person name="Zhang L."/>
            <person name="Jiang J.-D."/>
        </authorList>
    </citation>
    <scope>NUCLEOTIDE SEQUENCE [LARGE SCALE GENOMIC DNA]</scope>
    <source>
        <strain evidence="7 8">TY50</strain>
    </source>
</reference>
<sequence>MDLTILSAKGIIILAVFGITLLIAMYSTYAERKVAAFLQDRIGPNRAGPWGLLQPVADAGKMFFKEDFIPSQASKWLFILGPCLAILTALMSSAVIPFGDTIRFSWDSKNYEVAVQAIEINIGVLYIFGVVSLGVYGIMVGGWASNNKFSLLGAIRAASQNISYEIALGLSLIAILMMTGSLSLRAIIDEQASFFEWNVFTQPLGFIIFLTCAFAECNRTPFDLPECETELVGGYHTEYSSMKLGFYLFSEYINMFVSSAFISALYFGGFHYPFMDLVGGALENSLGAVAGHNVATLIGVVVFFAKIFFFIFFFMWVRWTLPRFRYDQLMNLGWKTFIPLSILNVVITGAGLLFNFKYSTWLIAIVMIVLAVMSSARAPKRTVVPQQTV</sequence>
<feature type="transmembrane region" description="Helical" evidence="5">
    <location>
        <begin position="252"/>
        <end position="274"/>
    </location>
</feature>
<dbReference type="PANTHER" id="PTHR11432:SF3">
    <property type="entry name" value="NADH-UBIQUINONE OXIDOREDUCTASE CHAIN 1"/>
    <property type="match status" value="1"/>
</dbReference>
<dbReference type="EMBL" id="SBLB01000005">
    <property type="protein sequence ID" value="RYC68389.1"/>
    <property type="molecule type" value="Genomic_DNA"/>
</dbReference>
<evidence type="ECO:0000256" key="1">
    <source>
        <dbReference type="ARBA" id="ARBA00004141"/>
    </source>
</evidence>
<dbReference type="PROSITE" id="PS00668">
    <property type="entry name" value="COMPLEX1_ND1_2"/>
    <property type="match status" value="1"/>
</dbReference>
<dbReference type="GO" id="GO:0005886">
    <property type="term" value="C:plasma membrane"/>
    <property type="evidence" value="ECO:0007669"/>
    <property type="project" value="UniProtKB-SubCell"/>
</dbReference>
<evidence type="ECO:0000256" key="6">
    <source>
        <dbReference type="RuleBase" id="RU000471"/>
    </source>
</evidence>
<comment type="caution">
    <text evidence="7">The sequence shown here is derived from an EMBL/GenBank/DDBJ whole genome shotgun (WGS) entry which is preliminary data.</text>
</comment>
<comment type="subcellular location">
    <subcellularLocation>
        <location evidence="5 6">Cell membrane</location>
        <topology evidence="5 6">Multi-pass membrane protein</topology>
    </subcellularLocation>
    <subcellularLocation>
        <location evidence="1">Membrane</location>
        <topology evidence="1">Multi-pass membrane protein</topology>
    </subcellularLocation>
</comment>
<keyword evidence="5" id="KW-0830">Ubiquinone</keyword>
<dbReference type="NCBIfam" id="NF004741">
    <property type="entry name" value="PRK06076.1-2"/>
    <property type="match status" value="1"/>
</dbReference>
<dbReference type="GO" id="GO:0009060">
    <property type="term" value="P:aerobic respiration"/>
    <property type="evidence" value="ECO:0007669"/>
    <property type="project" value="TreeGrafter"/>
</dbReference>
<protein>
    <recommendedName>
        <fullName evidence="5">NADH-quinone oxidoreductase subunit H</fullName>
        <ecNumber evidence="5">7.1.1.-</ecNumber>
    </recommendedName>
    <alternativeName>
        <fullName evidence="5">NADH dehydrogenase I subunit H</fullName>
    </alternativeName>
    <alternativeName>
        <fullName evidence="5">NDH-1 subunit H</fullName>
    </alternativeName>
</protein>
<keyword evidence="8" id="KW-1185">Reference proteome</keyword>
<keyword evidence="3 5" id="KW-1133">Transmembrane helix</keyword>
<accession>A0A4Q2UNK9</accession>
<evidence type="ECO:0000256" key="5">
    <source>
        <dbReference type="HAMAP-Rule" id="MF_01350"/>
    </source>
</evidence>
<keyword evidence="5" id="KW-1003">Cell membrane</keyword>
<dbReference type="GO" id="GO:0048038">
    <property type="term" value="F:quinone binding"/>
    <property type="evidence" value="ECO:0007669"/>
    <property type="project" value="UniProtKB-KW"/>
</dbReference>
<dbReference type="Proteomes" id="UP000290407">
    <property type="component" value="Unassembled WGS sequence"/>
</dbReference>
<feature type="transmembrane region" description="Helical" evidence="5">
    <location>
        <begin position="76"/>
        <end position="98"/>
    </location>
</feature>
<dbReference type="RefSeq" id="WP_077923059.1">
    <property type="nucleotide sequence ID" value="NZ_SBLB01000005.1"/>
</dbReference>
<evidence type="ECO:0000313" key="7">
    <source>
        <dbReference type="EMBL" id="RYC68389.1"/>
    </source>
</evidence>
<evidence type="ECO:0000256" key="4">
    <source>
        <dbReference type="ARBA" id="ARBA00023136"/>
    </source>
</evidence>
<feature type="transmembrane region" description="Helical" evidence="5">
    <location>
        <begin position="118"/>
        <end position="145"/>
    </location>
</feature>
<comment type="similarity">
    <text evidence="5 6">Belongs to the complex I subunit 1 family.</text>
</comment>
<organism evidence="7 8">
    <name type="scientific">Spirosoma sordidisoli</name>
    <dbReference type="NCBI Taxonomy" id="2502893"/>
    <lineage>
        <taxon>Bacteria</taxon>
        <taxon>Pseudomonadati</taxon>
        <taxon>Bacteroidota</taxon>
        <taxon>Cytophagia</taxon>
        <taxon>Cytophagales</taxon>
        <taxon>Cytophagaceae</taxon>
        <taxon>Spirosoma</taxon>
    </lineage>
</organism>
<evidence type="ECO:0000256" key="3">
    <source>
        <dbReference type="ARBA" id="ARBA00022989"/>
    </source>
</evidence>
<dbReference type="InterPro" id="IPR018086">
    <property type="entry name" value="NADH_UbQ_OxRdtase_su1_CS"/>
</dbReference>
<comment type="function">
    <text evidence="5">NDH-1 shuttles electrons from NADH, via FMN and iron-sulfur (Fe-S) centers, to quinones in the respiratory chain. The immediate electron acceptor for the enzyme in this species is believed to be ubiquinone. Couples the redox reaction to proton translocation (for every two electrons transferred, four hydrogen ions are translocated across the cytoplasmic membrane), and thus conserves the redox energy in a proton gradient. This subunit may bind ubiquinone.</text>
</comment>
<dbReference type="Pfam" id="PF00146">
    <property type="entry name" value="NADHdh"/>
    <property type="match status" value="1"/>
</dbReference>
<comment type="catalytic activity">
    <reaction evidence="5">
        <text>a quinone + NADH + 5 H(+)(in) = a quinol + NAD(+) + 4 H(+)(out)</text>
        <dbReference type="Rhea" id="RHEA:57888"/>
        <dbReference type="ChEBI" id="CHEBI:15378"/>
        <dbReference type="ChEBI" id="CHEBI:24646"/>
        <dbReference type="ChEBI" id="CHEBI:57540"/>
        <dbReference type="ChEBI" id="CHEBI:57945"/>
        <dbReference type="ChEBI" id="CHEBI:132124"/>
    </reaction>
</comment>
<proteinExistence type="inferred from homology"/>
<feature type="transmembrane region" description="Helical" evidence="5">
    <location>
        <begin position="166"/>
        <end position="188"/>
    </location>
</feature>
<keyword evidence="5 6" id="KW-0520">NAD</keyword>
<dbReference type="AlphaFoldDB" id="A0A4Q2UNK9"/>
<name>A0A4Q2UNK9_9BACT</name>
<keyword evidence="4 5" id="KW-0472">Membrane</keyword>
<dbReference type="InterPro" id="IPR001694">
    <property type="entry name" value="NADH_UbQ_OxRdtase_su1/FPO"/>
</dbReference>
<gene>
    <name evidence="5 7" type="primary">nuoH</name>
    <name evidence="7" type="ORF">EQG79_18680</name>
</gene>
<feature type="transmembrane region" description="Helical" evidence="5">
    <location>
        <begin position="294"/>
        <end position="317"/>
    </location>
</feature>
<dbReference type="PANTHER" id="PTHR11432">
    <property type="entry name" value="NADH DEHYDROGENASE SUBUNIT 1"/>
    <property type="match status" value="1"/>
</dbReference>
<evidence type="ECO:0000313" key="8">
    <source>
        <dbReference type="Proteomes" id="UP000290407"/>
    </source>
</evidence>
<keyword evidence="5" id="KW-1278">Translocase</keyword>
<dbReference type="EC" id="7.1.1.-" evidence="5"/>
<feature type="transmembrane region" description="Helical" evidence="5">
    <location>
        <begin position="6"/>
        <end position="26"/>
    </location>
</feature>
<dbReference type="HAMAP" id="MF_01350">
    <property type="entry name" value="NDH1_NuoH"/>
    <property type="match status" value="1"/>
</dbReference>
<keyword evidence="7" id="KW-0560">Oxidoreductase</keyword>